<keyword evidence="10" id="KW-0325">Glycoprotein</keyword>
<keyword evidence="3" id="KW-1003">Cell membrane</keyword>
<dbReference type="FunFam" id="3.80.10.10:FF:000213">
    <property type="entry name" value="Tyrosine-sulfated glycopeptide receptor 1"/>
    <property type="match status" value="2"/>
</dbReference>
<dbReference type="FunFam" id="3.80.10.10:FF:000275">
    <property type="entry name" value="Leucine-rich repeat receptor-like protein kinase"/>
    <property type="match status" value="1"/>
</dbReference>
<dbReference type="InterPro" id="IPR055414">
    <property type="entry name" value="LRR_R13L4/SHOC2-like"/>
</dbReference>
<keyword evidence="6" id="KW-0732">Signal</keyword>
<evidence type="ECO:0000256" key="11">
    <source>
        <dbReference type="SAM" id="Phobius"/>
    </source>
</evidence>
<dbReference type="Proteomes" id="UP001172457">
    <property type="component" value="Chromosome 4"/>
</dbReference>
<evidence type="ECO:0000256" key="2">
    <source>
        <dbReference type="ARBA" id="ARBA00009592"/>
    </source>
</evidence>
<dbReference type="Pfam" id="PF08263">
    <property type="entry name" value="LRRNT_2"/>
    <property type="match status" value="1"/>
</dbReference>
<dbReference type="InterPro" id="IPR046956">
    <property type="entry name" value="RLP23-like"/>
</dbReference>
<evidence type="ECO:0000256" key="7">
    <source>
        <dbReference type="ARBA" id="ARBA00022737"/>
    </source>
</evidence>
<name>A0AA38WAN8_9ASTR</name>
<dbReference type="Pfam" id="PF00560">
    <property type="entry name" value="LRR_1"/>
    <property type="match status" value="7"/>
</dbReference>
<evidence type="ECO:0008006" key="16">
    <source>
        <dbReference type="Google" id="ProtNLM"/>
    </source>
</evidence>
<feature type="transmembrane region" description="Helical" evidence="11">
    <location>
        <begin position="887"/>
        <end position="909"/>
    </location>
</feature>
<keyword evidence="15" id="KW-1185">Reference proteome</keyword>
<evidence type="ECO:0000256" key="8">
    <source>
        <dbReference type="ARBA" id="ARBA00022989"/>
    </source>
</evidence>
<feature type="domain" description="Disease resistance R13L4/SHOC-2-like LRR" evidence="13">
    <location>
        <begin position="80"/>
        <end position="276"/>
    </location>
</feature>
<dbReference type="SMART" id="SM00365">
    <property type="entry name" value="LRR_SD22"/>
    <property type="match status" value="6"/>
</dbReference>
<evidence type="ECO:0000256" key="3">
    <source>
        <dbReference type="ARBA" id="ARBA00022475"/>
    </source>
</evidence>
<dbReference type="InterPro" id="IPR013210">
    <property type="entry name" value="LRR_N_plant-typ"/>
</dbReference>
<gene>
    <name evidence="14" type="ORF">OSB04_017412</name>
</gene>
<evidence type="ECO:0000256" key="5">
    <source>
        <dbReference type="ARBA" id="ARBA00022692"/>
    </source>
</evidence>
<dbReference type="Pfam" id="PF13855">
    <property type="entry name" value="LRR_8"/>
    <property type="match status" value="1"/>
</dbReference>
<keyword evidence="5 11" id="KW-0812">Transmembrane</keyword>
<dbReference type="GO" id="GO:0051707">
    <property type="term" value="P:response to other organism"/>
    <property type="evidence" value="ECO:0007669"/>
    <property type="project" value="UniProtKB-ARBA"/>
</dbReference>
<evidence type="ECO:0000256" key="9">
    <source>
        <dbReference type="ARBA" id="ARBA00023136"/>
    </source>
</evidence>
<dbReference type="AlphaFoldDB" id="A0AA38WAN8"/>
<dbReference type="PANTHER" id="PTHR48063:SF103">
    <property type="entry name" value="LEUCINE-RICH RECEPTOR-LIKE KINASE FAMILY PROTEIN"/>
    <property type="match status" value="1"/>
</dbReference>
<comment type="caution">
    <text evidence="14">The sequence shown here is derived from an EMBL/GenBank/DDBJ whole genome shotgun (WGS) entry which is preliminary data.</text>
</comment>
<keyword evidence="4" id="KW-0433">Leucine-rich repeat</keyword>
<dbReference type="SMART" id="SM00364">
    <property type="entry name" value="LRR_BAC"/>
    <property type="match status" value="3"/>
</dbReference>
<dbReference type="PRINTS" id="PR00019">
    <property type="entry name" value="LEURICHRPT"/>
</dbReference>
<keyword evidence="9 11" id="KW-0472">Membrane</keyword>
<evidence type="ECO:0000256" key="1">
    <source>
        <dbReference type="ARBA" id="ARBA00004251"/>
    </source>
</evidence>
<evidence type="ECO:0000256" key="4">
    <source>
        <dbReference type="ARBA" id="ARBA00022614"/>
    </source>
</evidence>
<dbReference type="PROSITE" id="PS51450">
    <property type="entry name" value="LRR"/>
    <property type="match status" value="2"/>
</dbReference>
<evidence type="ECO:0000313" key="14">
    <source>
        <dbReference type="EMBL" id="KAJ9553367.1"/>
    </source>
</evidence>
<keyword evidence="8 11" id="KW-1133">Transmembrane helix</keyword>
<protein>
    <recommendedName>
        <fullName evidence="16">Leucine-rich repeat-containing N-terminal plant-type domain-containing protein</fullName>
    </recommendedName>
</protein>
<dbReference type="Gene3D" id="3.80.10.10">
    <property type="entry name" value="Ribonuclease Inhibitor"/>
    <property type="match status" value="3"/>
</dbReference>
<comment type="subcellular location">
    <subcellularLocation>
        <location evidence="1">Cell membrane</location>
        <topology evidence="1">Single-pass type I membrane protein</topology>
    </subcellularLocation>
</comment>
<sequence length="945" mass="106611">MDPEYLVNFVSEPMIWFYFFIILLGCPNTTIASNKSCFHKEKQALLHFKVSIHDPNGQLSTWKLEDDDCCKWIGVTCNNQTRHVTRLHLSTDLEVALVGLGGEISRSLLNLSYLNHLDLSSNSFDGTIPNFIGSMTKLRHLDLSFNSFNGTIPMFIGSMAQLRYLDVSFNAFNGKIPPELGNLTNLRYLSVGTNERSCKVENLDWLSNLSHLRHLNMFRISLAKANQWVDVILSLRKLSFLSLEGCDLSKVMHPYSSFVNSSYLSIEFLSFRDNNLNSSMYGWLFPLTSNRLVSLDLSGNMLNGIPKYIGNLCSLTSLTFSSNSAIVNLTESLNNLSGCITVTLQEFDASYNQLIGPWSDEIQKFSSLQSLILSHSHLSGSMSEKVWELPNLQSLDVSSNSLIIFSNNIGKSKLWYMDLSNNSLVVTPSKPHMLNISYVEQIHLSVCNLGPFFPKWIQTHKNLTYLDLSNNRISDVIPVEFWKTWPSRLTYLDLSSNNISGELPDLTSNFDLYSVIDLSSNNFYGPISKVPPTLLSLNLSKNKFYGGISFICQIVDGFLSFLDLSHNFFTGQLPDCLWQFKELRVLNLAQNNLSGRLPASIGYANQLEVLHLYSNNFFGELPVSLKNCTNLMFLNMGGNKFFDEVPIWVGENLTRLYVLSLRSNKFFGTVPLQICHLINLRILDLSINNLGGTIPSCVNNLNAMVNGRFLQEQIIHHPLTQDYNVPNLELEYVDNAIIMWQGNEHEFINNLGFNNLAGQIPNELTDLHELLALNLSKNELLGEFPRKIGEMKKLLTLDLSRNNFSGAIPLSMSQMASLNYLDMSHNSLSGRIPSSTQLQSFPPSRYIGNAGLCGPPLLKNCPGDEVSHDANKNESGEEGTDEELQRWFYIGGSTGFATGFWIACGTLLLNRRGRHVFFHFLDFVKDWVYVKVVVFVRKLERVAHT</sequence>
<evidence type="ECO:0000259" key="12">
    <source>
        <dbReference type="Pfam" id="PF08263"/>
    </source>
</evidence>
<evidence type="ECO:0000256" key="10">
    <source>
        <dbReference type="ARBA" id="ARBA00023180"/>
    </source>
</evidence>
<evidence type="ECO:0000256" key="6">
    <source>
        <dbReference type="ARBA" id="ARBA00022729"/>
    </source>
</evidence>
<comment type="similarity">
    <text evidence="2">Belongs to the RLP family.</text>
</comment>
<dbReference type="SUPFAM" id="SSF52058">
    <property type="entry name" value="L domain-like"/>
    <property type="match status" value="3"/>
</dbReference>
<dbReference type="Pfam" id="PF23598">
    <property type="entry name" value="LRR_14"/>
    <property type="match status" value="1"/>
</dbReference>
<evidence type="ECO:0000313" key="15">
    <source>
        <dbReference type="Proteomes" id="UP001172457"/>
    </source>
</evidence>
<proteinExistence type="inferred from homology"/>
<accession>A0AA38WAN8</accession>
<reference evidence="14" key="1">
    <citation type="submission" date="2023-03" db="EMBL/GenBank/DDBJ databases">
        <title>Chromosome-scale reference genome and RAD-based genetic map of yellow starthistle (Centaurea solstitialis) reveal putative structural variation and QTLs associated with invader traits.</title>
        <authorList>
            <person name="Reatini B."/>
            <person name="Cang F.A."/>
            <person name="Jiang Q."/>
            <person name="Mckibben M.T.W."/>
            <person name="Barker M.S."/>
            <person name="Rieseberg L.H."/>
            <person name="Dlugosch K.M."/>
        </authorList>
    </citation>
    <scope>NUCLEOTIDE SEQUENCE</scope>
    <source>
        <strain evidence="14">CAN-66</strain>
        <tissue evidence="14">Leaf</tissue>
    </source>
</reference>
<feature type="transmembrane region" description="Helical" evidence="11">
    <location>
        <begin position="15"/>
        <end position="33"/>
    </location>
</feature>
<feature type="domain" description="Leucine-rich repeat-containing N-terminal plant-type" evidence="12">
    <location>
        <begin position="40"/>
        <end position="78"/>
    </location>
</feature>
<evidence type="ECO:0000259" key="13">
    <source>
        <dbReference type="Pfam" id="PF23598"/>
    </source>
</evidence>
<dbReference type="GO" id="GO:0005886">
    <property type="term" value="C:plasma membrane"/>
    <property type="evidence" value="ECO:0007669"/>
    <property type="project" value="UniProtKB-SubCell"/>
</dbReference>
<dbReference type="GO" id="GO:0006952">
    <property type="term" value="P:defense response"/>
    <property type="evidence" value="ECO:0007669"/>
    <property type="project" value="UniProtKB-ARBA"/>
</dbReference>
<organism evidence="14 15">
    <name type="scientific">Centaurea solstitialis</name>
    <name type="common">yellow star-thistle</name>
    <dbReference type="NCBI Taxonomy" id="347529"/>
    <lineage>
        <taxon>Eukaryota</taxon>
        <taxon>Viridiplantae</taxon>
        <taxon>Streptophyta</taxon>
        <taxon>Embryophyta</taxon>
        <taxon>Tracheophyta</taxon>
        <taxon>Spermatophyta</taxon>
        <taxon>Magnoliopsida</taxon>
        <taxon>eudicotyledons</taxon>
        <taxon>Gunneridae</taxon>
        <taxon>Pentapetalae</taxon>
        <taxon>asterids</taxon>
        <taxon>campanulids</taxon>
        <taxon>Asterales</taxon>
        <taxon>Asteraceae</taxon>
        <taxon>Carduoideae</taxon>
        <taxon>Cardueae</taxon>
        <taxon>Centaureinae</taxon>
        <taxon>Centaurea</taxon>
    </lineage>
</organism>
<keyword evidence="7" id="KW-0677">Repeat</keyword>
<dbReference type="SMART" id="SM00369">
    <property type="entry name" value="LRR_TYP"/>
    <property type="match status" value="8"/>
</dbReference>
<dbReference type="EMBL" id="JARYMX010000004">
    <property type="protein sequence ID" value="KAJ9553367.1"/>
    <property type="molecule type" value="Genomic_DNA"/>
</dbReference>
<dbReference type="InterPro" id="IPR003591">
    <property type="entry name" value="Leu-rich_rpt_typical-subtyp"/>
</dbReference>
<dbReference type="InterPro" id="IPR032675">
    <property type="entry name" value="LRR_dom_sf"/>
</dbReference>
<dbReference type="InterPro" id="IPR001611">
    <property type="entry name" value="Leu-rich_rpt"/>
</dbReference>
<dbReference type="PANTHER" id="PTHR48063">
    <property type="entry name" value="LRR RECEPTOR-LIKE KINASE"/>
    <property type="match status" value="1"/>
</dbReference>